<organism evidence="6 7">
    <name type="scientific">Xanthomonas hyacinthi</name>
    <dbReference type="NCBI Taxonomy" id="56455"/>
    <lineage>
        <taxon>Bacteria</taxon>
        <taxon>Pseudomonadati</taxon>
        <taxon>Pseudomonadota</taxon>
        <taxon>Gammaproteobacteria</taxon>
        <taxon>Lysobacterales</taxon>
        <taxon>Lysobacteraceae</taxon>
        <taxon>Xanthomonas</taxon>
    </lineage>
</organism>
<comment type="cofactor">
    <cofactor evidence="1">
        <name>Mg(2+)</name>
        <dbReference type="ChEBI" id="CHEBI:18420"/>
    </cofactor>
</comment>
<dbReference type="SUPFAM" id="SSF55073">
    <property type="entry name" value="Nucleotide cyclase"/>
    <property type="match status" value="1"/>
</dbReference>
<feature type="transmembrane region" description="Helical" evidence="4">
    <location>
        <begin position="406"/>
        <end position="423"/>
    </location>
</feature>
<name>A0A2S7EXX7_9XANT</name>
<evidence type="ECO:0000256" key="4">
    <source>
        <dbReference type="SAM" id="Phobius"/>
    </source>
</evidence>
<keyword evidence="4" id="KW-0472">Membrane</keyword>
<feature type="transmembrane region" description="Helical" evidence="4">
    <location>
        <begin position="52"/>
        <end position="70"/>
    </location>
</feature>
<keyword evidence="4" id="KW-1133">Transmembrane helix</keyword>
<feature type="transmembrane region" description="Helical" evidence="4">
    <location>
        <begin position="373"/>
        <end position="394"/>
    </location>
</feature>
<evidence type="ECO:0000259" key="5">
    <source>
        <dbReference type="PROSITE" id="PS50887"/>
    </source>
</evidence>
<evidence type="ECO:0000313" key="7">
    <source>
        <dbReference type="Proteomes" id="UP000238261"/>
    </source>
</evidence>
<dbReference type="InterPro" id="IPR011623">
    <property type="entry name" value="7TMR_DISM_rcpt_extracell_dom1"/>
</dbReference>
<feature type="transmembrane region" description="Helical" evidence="4">
    <location>
        <begin position="20"/>
        <end position="40"/>
    </location>
</feature>
<dbReference type="InterPro" id="IPR050469">
    <property type="entry name" value="Diguanylate_Cyclase"/>
</dbReference>
<dbReference type="AlphaFoldDB" id="A0A2S7EXX7"/>
<feature type="transmembrane region" description="Helical" evidence="4">
    <location>
        <begin position="247"/>
        <end position="263"/>
    </location>
</feature>
<evidence type="ECO:0000256" key="3">
    <source>
        <dbReference type="ARBA" id="ARBA00034247"/>
    </source>
</evidence>
<dbReference type="PANTHER" id="PTHR45138">
    <property type="entry name" value="REGULATORY COMPONENTS OF SENSORY TRANSDUCTION SYSTEM"/>
    <property type="match status" value="1"/>
</dbReference>
<gene>
    <name evidence="6" type="ORF">XhyaCFBP1156_09575</name>
</gene>
<comment type="caution">
    <text evidence="6">The sequence shown here is derived from an EMBL/GenBank/DDBJ whole genome shotgun (WGS) entry which is preliminary data.</text>
</comment>
<accession>A0A2S7EXX7</accession>
<dbReference type="PROSITE" id="PS50887">
    <property type="entry name" value="GGDEF"/>
    <property type="match status" value="1"/>
</dbReference>
<proteinExistence type="predicted"/>
<feature type="transmembrane region" description="Helical" evidence="4">
    <location>
        <begin position="345"/>
        <end position="366"/>
    </location>
</feature>
<evidence type="ECO:0000256" key="2">
    <source>
        <dbReference type="ARBA" id="ARBA00012528"/>
    </source>
</evidence>
<dbReference type="GO" id="GO:0052621">
    <property type="term" value="F:diguanylate cyclase activity"/>
    <property type="evidence" value="ECO:0007669"/>
    <property type="project" value="UniProtKB-EC"/>
</dbReference>
<feature type="transmembrane region" description="Helical" evidence="4">
    <location>
        <begin position="283"/>
        <end position="304"/>
    </location>
</feature>
<dbReference type="EMBL" id="MDEG01000006">
    <property type="protein sequence ID" value="PPU97991.1"/>
    <property type="molecule type" value="Genomic_DNA"/>
</dbReference>
<keyword evidence="4" id="KW-0812">Transmembrane</keyword>
<dbReference type="NCBIfam" id="TIGR00254">
    <property type="entry name" value="GGDEF"/>
    <property type="match status" value="1"/>
</dbReference>
<dbReference type="PANTHER" id="PTHR45138:SF9">
    <property type="entry name" value="DIGUANYLATE CYCLASE DGCM-RELATED"/>
    <property type="match status" value="1"/>
</dbReference>
<feature type="transmembrane region" description="Helical" evidence="4">
    <location>
        <begin position="316"/>
        <end position="333"/>
    </location>
</feature>
<dbReference type="FunFam" id="3.30.70.270:FF:000001">
    <property type="entry name" value="Diguanylate cyclase domain protein"/>
    <property type="match status" value="1"/>
</dbReference>
<sequence>MRWTEPMRSGGIGVAGRGPMTSAVSAVAAVAMSFVLSALFARWRRWRGGGRAFLSGCLLLACAAAAAAPAPVLQGAWRPVAAADRGAAPSRADPALRRFDPARLTALRGGDAGAWVLLWPAQGQWPPPPWVLEVPSPALQRVTLLAPVVGAAPQQRGLMRDDPQALPGNGRLGFRIEALPGAGQPLRLWLDQRGVMPASLRFQLRSESDYLRQDGRWLVIASLSFAIMLSMAAMALVFAWRLREATFLYYAVYVLGYGLVMALETGYVVHPLGLEATGQAARFWGRLGTTTSIVAAVLFLERFADLPQYLPRARRWLRGYAALVLLIGLPALLPLPWLDALGRTLVNPLLILGGPLLIGIAVAAAWRGSRYAGLFLLGWTPLLLVTVCSSLQGFGVAANWTWSEEAALAAGAFEALVLSLGLAERSTSLRRDRDQARQLADLDPLTGLLNRRAWHERLSALKQAMRRRRQPLALMFLDVDHFKRLNDRYGHRAGDDGLRALAQALREELRSDDLVGRYGGEEFVIALPGTDAAQATPIAERIRERFREQAALAFPDLQPTVSIGVVQLRPGDDANDLVQRADEALYAAKSAGRNRVVAVH</sequence>
<dbReference type="InterPro" id="IPR029787">
    <property type="entry name" value="Nucleotide_cyclase"/>
</dbReference>
<protein>
    <recommendedName>
        <fullName evidence="2">diguanylate cyclase</fullName>
        <ecNumber evidence="2">2.7.7.65</ecNumber>
    </recommendedName>
</protein>
<feature type="domain" description="GGDEF" evidence="5">
    <location>
        <begin position="470"/>
        <end position="600"/>
    </location>
</feature>
<keyword evidence="7" id="KW-1185">Reference proteome</keyword>
<evidence type="ECO:0000313" key="6">
    <source>
        <dbReference type="EMBL" id="PPU97991.1"/>
    </source>
</evidence>
<dbReference type="Proteomes" id="UP000238261">
    <property type="component" value="Unassembled WGS sequence"/>
</dbReference>
<evidence type="ECO:0000256" key="1">
    <source>
        <dbReference type="ARBA" id="ARBA00001946"/>
    </source>
</evidence>
<dbReference type="InterPro" id="IPR000160">
    <property type="entry name" value="GGDEF_dom"/>
</dbReference>
<dbReference type="InterPro" id="IPR043128">
    <property type="entry name" value="Rev_trsase/Diguanyl_cyclase"/>
</dbReference>
<comment type="catalytic activity">
    <reaction evidence="3">
        <text>2 GTP = 3',3'-c-di-GMP + 2 diphosphate</text>
        <dbReference type="Rhea" id="RHEA:24898"/>
        <dbReference type="ChEBI" id="CHEBI:33019"/>
        <dbReference type="ChEBI" id="CHEBI:37565"/>
        <dbReference type="ChEBI" id="CHEBI:58805"/>
        <dbReference type="EC" id="2.7.7.65"/>
    </reaction>
</comment>
<dbReference type="CDD" id="cd01949">
    <property type="entry name" value="GGDEF"/>
    <property type="match status" value="1"/>
</dbReference>
<dbReference type="EC" id="2.7.7.65" evidence="2"/>
<dbReference type="Pfam" id="PF07695">
    <property type="entry name" value="7TMR-DISM_7TM"/>
    <property type="match status" value="1"/>
</dbReference>
<dbReference type="Pfam" id="PF00990">
    <property type="entry name" value="GGDEF"/>
    <property type="match status" value="1"/>
</dbReference>
<dbReference type="Gene3D" id="3.30.70.270">
    <property type="match status" value="1"/>
</dbReference>
<reference evidence="7" key="1">
    <citation type="submission" date="2016-08" db="EMBL/GenBank/DDBJ databases">
        <authorList>
            <person name="Merda D."/>
            <person name="Briand M."/>
            <person name="Taghouti G."/>
            <person name="Carrere S."/>
            <person name="Gouzy J."/>
            <person name="Portier P."/>
            <person name="Jacques M.-A."/>
            <person name="Fischer-Le Saux M."/>
        </authorList>
    </citation>
    <scope>NUCLEOTIDE SEQUENCE [LARGE SCALE GENOMIC DNA]</scope>
    <source>
        <strain evidence="7">CFBP1156</strain>
    </source>
</reference>
<feature type="transmembrane region" description="Helical" evidence="4">
    <location>
        <begin position="217"/>
        <end position="240"/>
    </location>
</feature>
<dbReference type="SMART" id="SM00267">
    <property type="entry name" value="GGDEF"/>
    <property type="match status" value="1"/>
</dbReference>